<dbReference type="InterPro" id="IPR002156">
    <property type="entry name" value="RNaseH_domain"/>
</dbReference>
<comment type="caution">
    <text evidence="2">The sequence shown here is derived from an EMBL/GenBank/DDBJ whole genome shotgun (WGS) entry which is preliminary data.</text>
</comment>
<evidence type="ECO:0000313" key="3">
    <source>
        <dbReference type="Proteomes" id="UP000023152"/>
    </source>
</evidence>
<name>X6LBN5_RETFI</name>
<dbReference type="AlphaFoldDB" id="X6LBN5"/>
<feature type="non-terminal residue" evidence="2">
    <location>
        <position position="1"/>
    </location>
</feature>
<dbReference type="Proteomes" id="UP000023152">
    <property type="component" value="Unassembled WGS sequence"/>
</dbReference>
<proteinExistence type="predicted"/>
<dbReference type="GO" id="GO:0004523">
    <property type="term" value="F:RNA-DNA hybrid ribonuclease activity"/>
    <property type="evidence" value="ECO:0007669"/>
    <property type="project" value="InterPro"/>
</dbReference>
<dbReference type="InterPro" id="IPR012337">
    <property type="entry name" value="RNaseH-like_sf"/>
</dbReference>
<organism evidence="2 3">
    <name type="scientific">Reticulomyxa filosa</name>
    <dbReference type="NCBI Taxonomy" id="46433"/>
    <lineage>
        <taxon>Eukaryota</taxon>
        <taxon>Sar</taxon>
        <taxon>Rhizaria</taxon>
        <taxon>Retaria</taxon>
        <taxon>Foraminifera</taxon>
        <taxon>Monothalamids</taxon>
        <taxon>Reticulomyxidae</taxon>
        <taxon>Reticulomyxa</taxon>
    </lineage>
</organism>
<dbReference type="InterPro" id="IPR036397">
    <property type="entry name" value="RNaseH_sf"/>
</dbReference>
<dbReference type="EMBL" id="ASPP01047460">
    <property type="protein sequence ID" value="ETN98159.1"/>
    <property type="molecule type" value="Genomic_DNA"/>
</dbReference>
<accession>X6LBN5</accession>
<evidence type="ECO:0000259" key="1">
    <source>
        <dbReference type="PROSITE" id="PS50879"/>
    </source>
</evidence>
<dbReference type="PROSITE" id="PS50879">
    <property type="entry name" value="RNASE_H_1"/>
    <property type="match status" value="1"/>
</dbReference>
<reference evidence="2 3" key="1">
    <citation type="journal article" date="2013" name="Curr. Biol.">
        <title>The Genome of the Foraminiferan Reticulomyxa filosa.</title>
        <authorList>
            <person name="Glockner G."/>
            <person name="Hulsmann N."/>
            <person name="Schleicher M."/>
            <person name="Noegel A.A."/>
            <person name="Eichinger L."/>
            <person name="Gallinger C."/>
            <person name="Pawlowski J."/>
            <person name="Sierra R."/>
            <person name="Euteneuer U."/>
            <person name="Pillet L."/>
            <person name="Moustafa A."/>
            <person name="Platzer M."/>
            <person name="Groth M."/>
            <person name="Szafranski K."/>
            <person name="Schliwa M."/>
        </authorList>
    </citation>
    <scope>NUCLEOTIDE SEQUENCE [LARGE SCALE GENOMIC DNA]</scope>
</reference>
<evidence type="ECO:0000313" key="2">
    <source>
        <dbReference type="EMBL" id="ETN98159.1"/>
    </source>
</evidence>
<gene>
    <name evidence="2" type="ORF">RFI_39355</name>
</gene>
<protein>
    <recommendedName>
        <fullName evidence="1">RNase H type-1 domain-containing protein</fullName>
    </recommendedName>
</protein>
<dbReference type="Gene3D" id="3.30.420.10">
    <property type="entry name" value="Ribonuclease H-like superfamily/Ribonuclease H"/>
    <property type="match status" value="1"/>
</dbReference>
<dbReference type="GO" id="GO:0003676">
    <property type="term" value="F:nucleic acid binding"/>
    <property type="evidence" value="ECO:0007669"/>
    <property type="project" value="InterPro"/>
</dbReference>
<sequence length="174" mass="19507">QLVDKCPKIASRYQYIVPANETIHYWGSIVKTRCQKSSSQILCLSFVFKQEQRKFVLCSGQHPECEVIRKAREKLGIKLTRKKDASLKKKQIAIMSQSNKSPFATSDQIMVSLDDDCIVIFCDGSTYPNSGIRGAGLVIQDSSMPKCLELEYSINGITTNIGSEIEAMRLALKH</sequence>
<dbReference type="SUPFAM" id="SSF53098">
    <property type="entry name" value="Ribonuclease H-like"/>
    <property type="match status" value="1"/>
</dbReference>
<feature type="domain" description="RNase H type-1" evidence="1">
    <location>
        <begin position="114"/>
        <end position="174"/>
    </location>
</feature>
<keyword evidence="3" id="KW-1185">Reference proteome</keyword>